<gene>
    <name evidence="1" type="ORF">TNCT_145491</name>
</gene>
<comment type="caution">
    <text evidence="1">The sequence shown here is derived from an EMBL/GenBank/DDBJ whole genome shotgun (WGS) entry which is preliminary data.</text>
</comment>
<sequence length="276" mass="31933">MFQDSPETVCLPDSDAAVPITSIVPVDAAIFRIPDENGSPVCVGGAIDGQDETPQDVSSFVTPNDPRLTSGLTFPDDPVPAFPSRMILNQRRETSLNHEDILNFKRLSKKSNEFYKEIKRKNHYSEFIRAMMKNHPAKRELAHKSECQKREKCQQRNHKILSINVKNYKKLVPKELYVQLKNCDESGKLKEKYFSSSSKGYPLDFKMKKLCVQLKRCNEAEKLKEKYFSAERKYPLDSGRKKLHVHLNRCDENAELKEEYFSASRRYSSNFKMNNV</sequence>
<proteinExistence type="predicted"/>
<dbReference type="Proteomes" id="UP000887116">
    <property type="component" value="Unassembled WGS sequence"/>
</dbReference>
<name>A0A8X6GII9_TRICU</name>
<dbReference type="AlphaFoldDB" id="A0A8X6GII9"/>
<keyword evidence="2" id="KW-1185">Reference proteome</keyword>
<reference evidence="1" key="1">
    <citation type="submission" date="2020-07" db="EMBL/GenBank/DDBJ databases">
        <title>Multicomponent nature underlies the extraordinary mechanical properties of spider dragline silk.</title>
        <authorList>
            <person name="Kono N."/>
            <person name="Nakamura H."/>
            <person name="Mori M."/>
            <person name="Yoshida Y."/>
            <person name="Ohtoshi R."/>
            <person name="Malay A.D."/>
            <person name="Moran D.A.P."/>
            <person name="Tomita M."/>
            <person name="Numata K."/>
            <person name="Arakawa K."/>
        </authorList>
    </citation>
    <scope>NUCLEOTIDE SEQUENCE</scope>
</reference>
<dbReference type="EMBL" id="BMAO01015863">
    <property type="protein sequence ID" value="GFR04783.1"/>
    <property type="molecule type" value="Genomic_DNA"/>
</dbReference>
<evidence type="ECO:0000313" key="1">
    <source>
        <dbReference type="EMBL" id="GFR04783.1"/>
    </source>
</evidence>
<evidence type="ECO:0000313" key="2">
    <source>
        <dbReference type="Proteomes" id="UP000887116"/>
    </source>
</evidence>
<protein>
    <submittedName>
        <fullName evidence="1">Uncharacterized protein</fullName>
    </submittedName>
</protein>
<organism evidence="1 2">
    <name type="scientific">Trichonephila clavata</name>
    <name type="common">Joro spider</name>
    <name type="synonym">Nephila clavata</name>
    <dbReference type="NCBI Taxonomy" id="2740835"/>
    <lineage>
        <taxon>Eukaryota</taxon>
        <taxon>Metazoa</taxon>
        <taxon>Ecdysozoa</taxon>
        <taxon>Arthropoda</taxon>
        <taxon>Chelicerata</taxon>
        <taxon>Arachnida</taxon>
        <taxon>Araneae</taxon>
        <taxon>Araneomorphae</taxon>
        <taxon>Entelegynae</taxon>
        <taxon>Araneoidea</taxon>
        <taxon>Nephilidae</taxon>
        <taxon>Trichonephila</taxon>
    </lineage>
</organism>
<accession>A0A8X6GII9</accession>
<dbReference type="OrthoDB" id="10535001at2759"/>